<proteinExistence type="predicted"/>
<protein>
    <submittedName>
        <fullName evidence="1">Uncharacterized protein</fullName>
    </submittedName>
</protein>
<dbReference type="AlphaFoldDB" id="A0A1H6X865"/>
<reference evidence="1 2" key="1">
    <citation type="submission" date="2016-10" db="EMBL/GenBank/DDBJ databases">
        <authorList>
            <person name="de Groot N.N."/>
        </authorList>
    </citation>
    <scope>NUCLEOTIDE SEQUENCE [LARGE SCALE GENOMIC DNA]</scope>
    <source>
        <strain evidence="1 2">DSM 1041</strain>
    </source>
</reference>
<dbReference type="RefSeq" id="WP_139211212.1">
    <property type="nucleotide sequence ID" value="NZ_FNYO01000057.1"/>
</dbReference>
<gene>
    <name evidence="1" type="ORF">SAMN04244579_03630</name>
</gene>
<sequence>MRKDFAFDRLVSEGFNVIGVVEQVSSEMAGFFAYIRMTWRDDGAQSPSNLKMIKEKEYFLRQGIALEFIVSDEFAGNAEAGLRAQLLANYSDYVRNSYLSLGQDEARVWIDPKPGIGNVFTEIEGSVRRYLEGLKIGNVSVLLTVDDNLPSDFLLLRLLRQSAPISLELFCDAIVGKGFTVPSLDWLRRKLDAHRRKGYVVWLKGEGNLPHQYALTLKALKALGTEKRRSSPDVNRLLAIASRAKYPE</sequence>
<evidence type="ECO:0000313" key="1">
    <source>
        <dbReference type="EMBL" id="SEJ24256.1"/>
    </source>
</evidence>
<accession>A0A1H6X865</accession>
<evidence type="ECO:0000313" key="2">
    <source>
        <dbReference type="Proteomes" id="UP000199005"/>
    </source>
</evidence>
<name>A0A1H6X865_9GAMM</name>
<dbReference type="EMBL" id="FNYO01000057">
    <property type="protein sequence ID" value="SEJ24256.1"/>
    <property type="molecule type" value="Genomic_DNA"/>
</dbReference>
<dbReference type="Proteomes" id="UP000199005">
    <property type="component" value="Unassembled WGS sequence"/>
</dbReference>
<organism evidence="1 2">
    <name type="scientific">Azotobacter beijerinckii</name>
    <dbReference type="NCBI Taxonomy" id="170623"/>
    <lineage>
        <taxon>Bacteria</taxon>
        <taxon>Pseudomonadati</taxon>
        <taxon>Pseudomonadota</taxon>
        <taxon>Gammaproteobacteria</taxon>
        <taxon>Pseudomonadales</taxon>
        <taxon>Pseudomonadaceae</taxon>
        <taxon>Azotobacter</taxon>
    </lineage>
</organism>